<dbReference type="PANTHER" id="PTHR48023:SF4">
    <property type="entry name" value="D-XYLOSE-PROTON SYMPORTER-LIKE 2"/>
    <property type="match status" value="1"/>
</dbReference>
<feature type="transmembrane region" description="Helical" evidence="16">
    <location>
        <begin position="467"/>
        <end position="488"/>
    </location>
</feature>
<evidence type="ECO:0000256" key="12">
    <source>
        <dbReference type="ARBA" id="ARBA00044668"/>
    </source>
</evidence>
<evidence type="ECO:0000256" key="8">
    <source>
        <dbReference type="ARBA" id="ARBA00044637"/>
    </source>
</evidence>
<dbReference type="PROSITE" id="PS00217">
    <property type="entry name" value="SUGAR_TRANSPORT_2"/>
    <property type="match status" value="1"/>
</dbReference>
<comment type="catalytic activity">
    <reaction evidence="13">
        <text>D-fructose(out) = D-fructose(in)</text>
        <dbReference type="Rhea" id="RHEA:60372"/>
        <dbReference type="ChEBI" id="CHEBI:37721"/>
    </reaction>
    <physiologicalReaction direction="left-to-right" evidence="13">
        <dbReference type="Rhea" id="RHEA:60373"/>
    </physiologicalReaction>
</comment>
<protein>
    <recommendedName>
        <fullName evidence="14">Hexose transporter 1</fullName>
    </recommendedName>
</protein>
<feature type="transmembrane region" description="Helical" evidence="16">
    <location>
        <begin position="124"/>
        <end position="143"/>
    </location>
</feature>
<comment type="catalytic activity">
    <reaction evidence="10">
        <text>D-xylose(out) = D-xylose(in)</text>
        <dbReference type="Rhea" id="RHEA:78427"/>
        <dbReference type="ChEBI" id="CHEBI:53455"/>
    </reaction>
    <physiologicalReaction direction="left-to-right" evidence="10">
        <dbReference type="Rhea" id="RHEA:78428"/>
    </physiologicalReaction>
</comment>
<dbReference type="PRINTS" id="PR00171">
    <property type="entry name" value="SUGRTRNSPORT"/>
</dbReference>
<reference evidence="18" key="1">
    <citation type="submission" date="2023-10" db="EMBL/GenBank/DDBJ databases">
        <authorList>
            <person name="Chen Y."/>
            <person name="Shah S."/>
            <person name="Dougan E. K."/>
            <person name="Thang M."/>
            <person name="Chan C."/>
        </authorList>
    </citation>
    <scope>NUCLEOTIDE SEQUENCE [LARGE SCALE GENOMIC DNA]</scope>
</reference>
<name>A0ABN9TCP2_9DINO</name>
<feature type="transmembrane region" description="Helical" evidence="16">
    <location>
        <begin position="7"/>
        <end position="27"/>
    </location>
</feature>
<dbReference type="InterPro" id="IPR005828">
    <property type="entry name" value="MFS_sugar_transport-like"/>
</dbReference>
<dbReference type="InterPro" id="IPR005829">
    <property type="entry name" value="Sugar_transporter_CS"/>
</dbReference>
<dbReference type="Proteomes" id="UP001189429">
    <property type="component" value="Unassembled WGS sequence"/>
</dbReference>
<comment type="caution">
    <text evidence="18">The sequence shown here is derived from an EMBL/GenBank/DDBJ whole genome shotgun (WGS) entry which is preliminary data.</text>
</comment>
<evidence type="ECO:0000256" key="3">
    <source>
        <dbReference type="ARBA" id="ARBA00011738"/>
    </source>
</evidence>
<evidence type="ECO:0000313" key="19">
    <source>
        <dbReference type="Proteomes" id="UP001189429"/>
    </source>
</evidence>
<accession>A0ABN9TCP2</accession>
<feature type="transmembrane region" description="Helical" evidence="16">
    <location>
        <begin position="438"/>
        <end position="461"/>
    </location>
</feature>
<keyword evidence="5 16" id="KW-0812">Transmembrane</keyword>
<comment type="catalytic activity">
    <reaction evidence="9">
        <text>D-glucose(out) = D-glucose(in)</text>
        <dbReference type="Rhea" id="RHEA:60376"/>
        <dbReference type="ChEBI" id="CHEBI:4167"/>
    </reaction>
    <physiologicalReaction direction="left-to-right" evidence="9">
        <dbReference type="Rhea" id="RHEA:60377"/>
    </physiologicalReaction>
</comment>
<dbReference type="InterPro" id="IPR003663">
    <property type="entry name" value="Sugar/inositol_transpt"/>
</dbReference>
<comment type="catalytic activity">
    <reaction evidence="8">
        <text>D-galactose(in) = D-galactose(out)</text>
        <dbReference type="Rhea" id="RHEA:34915"/>
        <dbReference type="ChEBI" id="CHEBI:4139"/>
    </reaction>
    <physiologicalReaction direction="right-to-left" evidence="8">
        <dbReference type="Rhea" id="RHEA:34917"/>
    </physiologicalReaction>
</comment>
<evidence type="ECO:0000256" key="2">
    <source>
        <dbReference type="ARBA" id="ARBA00010992"/>
    </source>
</evidence>
<evidence type="ECO:0000256" key="14">
    <source>
        <dbReference type="ARBA" id="ARBA00044780"/>
    </source>
</evidence>
<evidence type="ECO:0000256" key="6">
    <source>
        <dbReference type="ARBA" id="ARBA00022989"/>
    </source>
</evidence>
<feature type="domain" description="Major facilitator superfamily (MFS) profile" evidence="17">
    <location>
        <begin position="10"/>
        <end position="492"/>
    </location>
</feature>
<dbReference type="SUPFAM" id="SSF103473">
    <property type="entry name" value="MFS general substrate transporter"/>
    <property type="match status" value="1"/>
</dbReference>
<keyword evidence="7 16" id="KW-0472">Membrane</keyword>
<comment type="similarity">
    <text evidence="2 15">Belongs to the major facilitator superfamily. Sugar transporter (TC 2.A.1.1) family.</text>
</comment>
<feature type="transmembrane region" description="Helical" evidence="16">
    <location>
        <begin position="397"/>
        <end position="426"/>
    </location>
</feature>
<sequence>MTNHMNLMFAFTFIAIGGLLFGYMIGINSNVLTKGQLLCADDYVGAVGTWTSWGYGQCWSLSTVTIGLLSSIGLIGAMFSTLICFRYSDDIGRKLEAQIGALLYIVGSFVAALSPMLWGVVLGLFVYGLAIGFAMHVAPLYIAEISPADVRGALVSAKEAIIVFGMFLGFFTGWVFSLLSSDGWRLMILVGGFLAAAMFCGVAYVPQSPRYLVLLAARSGNAASEEEEALAALTFFRGGASDEAKEELRGLRSDVQVSLRSDREIDGLLQKHGAQETGAFAAFANPRPLIVGCGIVTLQQITGQPSVLYYATNVFKSAGFGDSSSQESVLLGLVKLVATLFTVWRVDHYGRRPLLLIGISMMTVALAVCAAGFSTSYCTTPGLSTAECSTGDLEMPRAWAIVTVAGLMVYVSGYQVGFGPIAWLLISEIFPLSVRGSALSVAAMTNFGFNVAVTFSTASLMESFGTTGLFSIFLCLSLVSLVFVLHLVPETKGKTLEEIEAMMKA</sequence>
<dbReference type="EMBL" id="CAUYUJ010014582">
    <property type="protein sequence ID" value="CAK0843493.1"/>
    <property type="molecule type" value="Genomic_DNA"/>
</dbReference>
<comment type="catalytic activity">
    <reaction evidence="12">
        <text>D-glucosamine(out) = D-glucosamine(in)</text>
        <dbReference type="Rhea" id="RHEA:78423"/>
        <dbReference type="ChEBI" id="CHEBI:58723"/>
    </reaction>
    <physiologicalReaction direction="left-to-right" evidence="12">
        <dbReference type="Rhea" id="RHEA:78424"/>
    </physiologicalReaction>
</comment>
<gene>
    <name evidence="18" type="ORF">PCOR1329_LOCUS37832</name>
</gene>
<feature type="transmembrane region" description="Helical" evidence="16">
    <location>
        <begin position="354"/>
        <end position="377"/>
    </location>
</feature>
<dbReference type="PROSITE" id="PS50850">
    <property type="entry name" value="MFS"/>
    <property type="match status" value="1"/>
</dbReference>
<evidence type="ECO:0000256" key="11">
    <source>
        <dbReference type="ARBA" id="ARBA00044662"/>
    </source>
</evidence>
<proteinExistence type="inferred from homology"/>
<evidence type="ECO:0000256" key="10">
    <source>
        <dbReference type="ARBA" id="ARBA00044656"/>
    </source>
</evidence>
<comment type="subunit">
    <text evidence="3">Homodimer.</text>
</comment>
<evidence type="ECO:0000256" key="5">
    <source>
        <dbReference type="ARBA" id="ARBA00022692"/>
    </source>
</evidence>
<evidence type="ECO:0000256" key="7">
    <source>
        <dbReference type="ARBA" id="ARBA00023136"/>
    </source>
</evidence>
<feature type="transmembrane region" description="Helical" evidence="16">
    <location>
        <begin position="183"/>
        <end position="205"/>
    </location>
</feature>
<comment type="subcellular location">
    <subcellularLocation>
        <location evidence="1">Membrane</location>
        <topology evidence="1">Multi-pass membrane protein</topology>
    </subcellularLocation>
</comment>
<evidence type="ECO:0000256" key="15">
    <source>
        <dbReference type="RuleBase" id="RU003346"/>
    </source>
</evidence>
<feature type="transmembrane region" description="Helical" evidence="16">
    <location>
        <begin position="59"/>
        <end position="85"/>
    </location>
</feature>
<dbReference type="Gene3D" id="1.20.1250.20">
    <property type="entry name" value="MFS general substrate transporter like domains"/>
    <property type="match status" value="1"/>
</dbReference>
<evidence type="ECO:0000259" key="17">
    <source>
        <dbReference type="PROSITE" id="PS50850"/>
    </source>
</evidence>
<evidence type="ECO:0000256" key="13">
    <source>
        <dbReference type="ARBA" id="ARBA00044710"/>
    </source>
</evidence>
<dbReference type="PANTHER" id="PTHR48023">
    <property type="entry name" value="D-XYLOSE-PROTON SYMPORTER-LIKE 2"/>
    <property type="match status" value="1"/>
</dbReference>
<comment type="catalytic activity">
    <reaction evidence="11">
        <text>D-mannose(out) = D-mannose(in)</text>
        <dbReference type="Rhea" id="RHEA:78391"/>
        <dbReference type="ChEBI" id="CHEBI:4208"/>
    </reaction>
    <physiologicalReaction direction="left-to-right" evidence="11">
        <dbReference type="Rhea" id="RHEA:78392"/>
    </physiologicalReaction>
</comment>
<keyword evidence="6 16" id="KW-1133">Transmembrane helix</keyword>
<dbReference type="InterPro" id="IPR050820">
    <property type="entry name" value="MFS_Sugar_Transporter"/>
</dbReference>
<dbReference type="InterPro" id="IPR020846">
    <property type="entry name" value="MFS_dom"/>
</dbReference>
<evidence type="ECO:0000256" key="9">
    <source>
        <dbReference type="ARBA" id="ARBA00044648"/>
    </source>
</evidence>
<organism evidence="18 19">
    <name type="scientific">Prorocentrum cordatum</name>
    <dbReference type="NCBI Taxonomy" id="2364126"/>
    <lineage>
        <taxon>Eukaryota</taxon>
        <taxon>Sar</taxon>
        <taxon>Alveolata</taxon>
        <taxon>Dinophyceae</taxon>
        <taxon>Prorocentrales</taxon>
        <taxon>Prorocentraceae</taxon>
        <taxon>Prorocentrum</taxon>
    </lineage>
</organism>
<feature type="transmembrane region" description="Helical" evidence="16">
    <location>
        <begin position="155"/>
        <end position="177"/>
    </location>
</feature>
<dbReference type="NCBIfam" id="TIGR00879">
    <property type="entry name" value="SP"/>
    <property type="match status" value="1"/>
</dbReference>
<feature type="transmembrane region" description="Helical" evidence="16">
    <location>
        <begin position="97"/>
        <end position="118"/>
    </location>
</feature>
<evidence type="ECO:0000256" key="16">
    <source>
        <dbReference type="SAM" id="Phobius"/>
    </source>
</evidence>
<dbReference type="InterPro" id="IPR036259">
    <property type="entry name" value="MFS_trans_sf"/>
</dbReference>
<keyword evidence="19" id="KW-1185">Reference proteome</keyword>
<evidence type="ECO:0000256" key="1">
    <source>
        <dbReference type="ARBA" id="ARBA00004141"/>
    </source>
</evidence>
<keyword evidence="4 15" id="KW-0813">Transport</keyword>
<evidence type="ECO:0000313" key="18">
    <source>
        <dbReference type="EMBL" id="CAK0843493.1"/>
    </source>
</evidence>
<evidence type="ECO:0000256" key="4">
    <source>
        <dbReference type="ARBA" id="ARBA00022448"/>
    </source>
</evidence>
<dbReference type="Pfam" id="PF00083">
    <property type="entry name" value="Sugar_tr"/>
    <property type="match status" value="1"/>
</dbReference>